<sequence length="73" mass="8291">MKLTRHEVERALFNRVTIMGSERPSSRAFGMFTLFVRGGEKRIDDVGKMSECARGRLRFNISEVSYGDDGVYG</sequence>
<protein>
    <submittedName>
        <fullName evidence="1">Uncharacterized protein</fullName>
    </submittedName>
</protein>
<organism evidence="1 2">
    <name type="scientific">Rhynchophorus ferrugineus</name>
    <name type="common">Red palm weevil</name>
    <name type="synonym">Curculio ferrugineus</name>
    <dbReference type="NCBI Taxonomy" id="354439"/>
    <lineage>
        <taxon>Eukaryota</taxon>
        <taxon>Metazoa</taxon>
        <taxon>Ecdysozoa</taxon>
        <taxon>Arthropoda</taxon>
        <taxon>Hexapoda</taxon>
        <taxon>Insecta</taxon>
        <taxon>Pterygota</taxon>
        <taxon>Neoptera</taxon>
        <taxon>Endopterygota</taxon>
        <taxon>Coleoptera</taxon>
        <taxon>Polyphaga</taxon>
        <taxon>Cucujiformia</taxon>
        <taxon>Curculionidae</taxon>
        <taxon>Dryophthorinae</taxon>
        <taxon>Rhynchophorus</taxon>
    </lineage>
</organism>
<dbReference type="EMBL" id="JAACXV010014278">
    <property type="protein sequence ID" value="KAF7269029.1"/>
    <property type="molecule type" value="Genomic_DNA"/>
</dbReference>
<evidence type="ECO:0000313" key="2">
    <source>
        <dbReference type="Proteomes" id="UP000625711"/>
    </source>
</evidence>
<name>A0A834HXB0_RHYFE</name>
<comment type="caution">
    <text evidence="1">The sequence shown here is derived from an EMBL/GenBank/DDBJ whole genome shotgun (WGS) entry which is preliminary data.</text>
</comment>
<reference evidence="1" key="1">
    <citation type="submission" date="2020-08" db="EMBL/GenBank/DDBJ databases">
        <title>Genome sequencing and assembly of the red palm weevil Rhynchophorus ferrugineus.</title>
        <authorList>
            <person name="Dias G.B."/>
            <person name="Bergman C.M."/>
            <person name="Manee M."/>
        </authorList>
    </citation>
    <scope>NUCLEOTIDE SEQUENCE</scope>
    <source>
        <strain evidence="1">AA-2017</strain>
        <tissue evidence="1">Whole larva</tissue>
    </source>
</reference>
<accession>A0A834HXB0</accession>
<proteinExistence type="predicted"/>
<dbReference type="AlphaFoldDB" id="A0A834HXB0"/>
<evidence type="ECO:0000313" key="1">
    <source>
        <dbReference type="EMBL" id="KAF7269029.1"/>
    </source>
</evidence>
<keyword evidence="2" id="KW-1185">Reference proteome</keyword>
<dbReference type="Proteomes" id="UP000625711">
    <property type="component" value="Unassembled WGS sequence"/>
</dbReference>
<gene>
    <name evidence="1" type="ORF">GWI33_017909</name>
</gene>